<dbReference type="STRING" id="1543381.LF63_0100830"/>
<comment type="subcellular location">
    <subcellularLocation>
        <location evidence="1">Cell inner membrane</location>
        <topology evidence="1">Multi-pass membrane protein</topology>
    </subcellularLocation>
</comment>
<keyword evidence="3" id="KW-1003">Cell membrane</keyword>
<dbReference type="OrthoDB" id="9757904at2"/>
<dbReference type="SUPFAM" id="SSF82714">
    <property type="entry name" value="Multidrug efflux transporter AcrB TolC docking domain, DN and DC subdomains"/>
    <property type="match status" value="2"/>
</dbReference>
<dbReference type="Gene3D" id="1.20.1640.10">
    <property type="entry name" value="Multidrug efflux transporter AcrB transmembrane domain"/>
    <property type="match status" value="2"/>
</dbReference>
<dbReference type="GO" id="GO:0042910">
    <property type="term" value="F:xenobiotic transmembrane transporter activity"/>
    <property type="evidence" value="ECO:0007669"/>
    <property type="project" value="TreeGrafter"/>
</dbReference>
<dbReference type="Gene3D" id="3.30.70.1320">
    <property type="entry name" value="Multidrug efflux transporter AcrB pore domain like"/>
    <property type="match status" value="1"/>
</dbReference>
<dbReference type="HOGENOM" id="CLU_002755_1_2_6"/>
<comment type="caution">
    <text evidence="9">The sequence shown here is derived from an EMBL/GenBank/DDBJ whole genome shotgun (WGS) entry which is preliminary data.</text>
</comment>
<keyword evidence="5 8" id="KW-0812">Transmembrane</keyword>
<reference evidence="9 10" key="1">
    <citation type="submission" date="2014-09" db="EMBL/GenBank/DDBJ databases">
        <title>Xanthomonadaceae 3.5X direct submission.</title>
        <authorList>
            <person name="Fang T."/>
            <person name="Wang H."/>
        </authorList>
    </citation>
    <scope>NUCLEOTIDE SEQUENCE [LARGE SCALE GENOMIC DNA]</scope>
    <source>
        <strain evidence="9 10">3.5X</strain>
    </source>
</reference>
<evidence type="ECO:0000256" key="5">
    <source>
        <dbReference type="ARBA" id="ARBA00022692"/>
    </source>
</evidence>
<protein>
    <submittedName>
        <fullName evidence="9">Acriflavin resistance protein</fullName>
    </submittedName>
</protein>
<name>A0A099D1B3_9GAMM</name>
<feature type="transmembrane region" description="Helical" evidence="8">
    <location>
        <begin position="921"/>
        <end position="942"/>
    </location>
</feature>
<evidence type="ECO:0000313" key="9">
    <source>
        <dbReference type="EMBL" id="KGI79070.1"/>
    </source>
</evidence>
<feature type="transmembrane region" description="Helical" evidence="8">
    <location>
        <begin position="431"/>
        <end position="451"/>
    </location>
</feature>
<dbReference type="Gene3D" id="3.30.70.1430">
    <property type="entry name" value="Multidrug efflux transporter AcrB pore domain"/>
    <property type="match status" value="2"/>
</dbReference>
<dbReference type="GO" id="GO:0005886">
    <property type="term" value="C:plasma membrane"/>
    <property type="evidence" value="ECO:0007669"/>
    <property type="project" value="UniProtKB-SubCell"/>
</dbReference>
<keyword evidence="2" id="KW-0813">Transport</keyword>
<sequence>MNFFAPMIRRPIGITLLAIGLVLGGVVAYLRLGVAALPQLDVPAVFVIASQPGASANTMATTVAAPLERHIGRIAGISDMRSTSNAGSTFVLVQFDFNRNIDDAAREVQAAINAAAPDLPSNLPSAPQVLKFNTDQIPILLVALTARAQPPAELYDMANSLLMPRIAQVPGVGRVQVFGSAPPAIRVDMDLDALSAKNLSTDDVRNALTAANVNAPLGTITEGQRQLIVQANDQLHTAADFAKLVIAVRNGTPVRLSDVAHVYDGAEDMHQAAWLNGQRSVMLQISKRPGANALATVDAIKARLPQLAAWMPADVHIQPVFNLTNTTRSSIHEIQITLLISIALVILVMLVFLRRTGPTLIAALSVPLSLAGAFVTMAALGYTLNNLSMMALVVCIGFVVDDAIVVIENIVRHMEAGETPMQATLRGVREIGFTVISITVSLLAVFAPLLFESSMLGMLMREFSVTLAAAVVISALVSLTLTPALCARHLRHTSIPHEHERTRWQRALERFDDAVLGMYRRSLDWALRHRRLMRWQPILLLALTAVLVIVTVKFVGGTFMPAQDTGLLRVNVVADADVSPDEMTQRLQAVAHLVQADPAVTNVATVLGGGPGGAVGNQGQLFVDLKPYGHGPGDRPLKSEAIIERMRKLLDKVPGVQCYVNNVQFLGGGGGGGGGQAQYNFQLRGDDPIALQTWTLRLEDALRKLPQLRDIGSDYDDVSVQQTVHVDRSRAARLGVSMASVDAALVGAFGQQPVSTIYSETNNYRVILSAASQQVVSPASLLNLYVLGSGGMVPIASLARLEPTVIPPQVVHESQELASTINYGLKDKTPPSLGIALIKAQAQGLGLPANVRIDFTGDNQRLQQLQSNIGMLFLAAVVAMYLVLGILYESMRHPLTILSTLPAASVGAVAAMLVTGTPLSLIAAIAVLLLIGIVKKNAILMVDFALDAERNRGLGPVEAIRAAALTRFRPILMTTLVAMLSAVPLAIGFGVGSELRQPLGIALIGGLAISQLLTLLSTPAIYLGYHDRQLRKVARRARRAERKRLKTLAVSSRS</sequence>
<dbReference type="Pfam" id="PF00873">
    <property type="entry name" value="ACR_tran"/>
    <property type="match status" value="1"/>
</dbReference>
<dbReference type="Proteomes" id="UP000029708">
    <property type="component" value="Unassembled WGS sequence"/>
</dbReference>
<organism evidence="9 10">
    <name type="scientific">Oleiagrimonas soli</name>
    <dbReference type="NCBI Taxonomy" id="1543381"/>
    <lineage>
        <taxon>Bacteria</taxon>
        <taxon>Pseudomonadati</taxon>
        <taxon>Pseudomonadota</taxon>
        <taxon>Gammaproteobacteria</taxon>
        <taxon>Lysobacterales</taxon>
        <taxon>Rhodanobacteraceae</taxon>
        <taxon>Oleiagrimonas</taxon>
    </lineage>
</organism>
<dbReference type="EMBL" id="JROI01000003">
    <property type="protein sequence ID" value="KGI79070.1"/>
    <property type="molecule type" value="Genomic_DNA"/>
</dbReference>
<feature type="transmembrane region" description="Helical" evidence="8">
    <location>
        <begin position="999"/>
        <end position="1025"/>
    </location>
</feature>
<feature type="transmembrane region" description="Helical" evidence="8">
    <location>
        <begin position="360"/>
        <end position="384"/>
    </location>
</feature>
<gene>
    <name evidence="9" type="ORF">LF63_0100830</name>
</gene>
<proteinExistence type="predicted"/>
<evidence type="ECO:0000256" key="6">
    <source>
        <dbReference type="ARBA" id="ARBA00022989"/>
    </source>
</evidence>
<evidence type="ECO:0000256" key="2">
    <source>
        <dbReference type="ARBA" id="ARBA00022448"/>
    </source>
</evidence>
<feature type="transmembrane region" description="Helical" evidence="8">
    <location>
        <begin position="538"/>
        <end position="560"/>
    </location>
</feature>
<feature type="transmembrane region" description="Helical" evidence="8">
    <location>
        <begin position="463"/>
        <end position="486"/>
    </location>
</feature>
<feature type="transmembrane region" description="Helical" evidence="8">
    <location>
        <begin position="869"/>
        <end position="888"/>
    </location>
</feature>
<dbReference type="InterPro" id="IPR001036">
    <property type="entry name" value="Acrflvin-R"/>
</dbReference>
<dbReference type="RefSeq" id="WP_043098996.1">
    <property type="nucleotide sequence ID" value="NZ_JACHET010000001.1"/>
</dbReference>
<evidence type="ECO:0000256" key="1">
    <source>
        <dbReference type="ARBA" id="ARBA00004429"/>
    </source>
</evidence>
<dbReference type="SUPFAM" id="SSF82866">
    <property type="entry name" value="Multidrug efflux transporter AcrB transmembrane domain"/>
    <property type="match status" value="2"/>
</dbReference>
<dbReference type="Gene3D" id="3.30.2090.10">
    <property type="entry name" value="Multidrug efflux transporter AcrB TolC docking domain, DN and DC subdomains"/>
    <property type="match status" value="2"/>
</dbReference>
<feature type="transmembrane region" description="Helical" evidence="8">
    <location>
        <begin position="390"/>
        <end position="411"/>
    </location>
</feature>
<dbReference type="PANTHER" id="PTHR32063">
    <property type="match status" value="1"/>
</dbReference>
<dbReference type="FunFam" id="1.20.1640.10:FF:000001">
    <property type="entry name" value="Efflux pump membrane transporter"/>
    <property type="match status" value="1"/>
</dbReference>
<evidence type="ECO:0000256" key="3">
    <source>
        <dbReference type="ARBA" id="ARBA00022475"/>
    </source>
</evidence>
<feature type="transmembrane region" description="Helical" evidence="8">
    <location>
        <begin position="971"/>
        <end position="993"/>
    </location>
</feature>
<feature type="transmembrane region" description="Helical" evidence="8">
    <location>
        <begin position="334"/>
        <end position="353"/>
    </location>
</feature>
<evidence type="ECO:0000256" key="4">
    <source>
        <dbReference type="ARBA" id="ARBA00022519"/>
    </source>
</evidence>
<keyword evidence="4" id="KW-0997">Cell inner membrane</keyword>
<dbReference type="InterPro" id="IPR027463">
    <property type="entry name" value="AcrB_DN_DC_subdom"/>
</dbReference>
<dbReference type="PRINTS" id="PR00702">
    <property type="entry name" value="ACRIFLAVINRP"/>
</dbReference>
<dbReference type="SUPFAM" id="SSF82693">
    <property type="entry name" value="Multidrug efflux transporter AcrB pore domain, PN1, PN2, PC1 and PC2 subdomains"/>
    <property type="match status" value="3"/>
</dbReference>
<keyword evidence="6 8" id="KW-1133">Transmembrane helix</keyword>
<dbReference type="PANTHER" id="PTHR32063:SF34">
    <property type="entry name" value="MULTIDRUG RESISTANCE PROTEIN MDTC"/>
    <property type="match status" value="1"/>
</dbReference>
<evidence type="ECO:0000313" key="10">
    <source>
        <dbReference type="Proteomes" id="UP000029708"/>
    </source>
</evidence>
<keyword evidence="10" id="KW-1185">Reference proteome</keyword>
<evidence type="ECO:0000256" key="8">
    <source>
        <dbReference type="SAM" id="Phobius"/>
    </source>
</evidence>
<dbReference type="Gene3D" id="3.30.70.1440">
    <property type="entry name" value="Multidrug efflux transporter AcrB pore domain"/>
    <property type="match status" value="1"/>
</dbReference>
<accession>A0A099D1B3</accession>
<feature type="transmembrane region" description="Helical" evidence="8">
    <location>
        <begin position="895"/>
        <end position="915"/>
    </location>
</feature>
<evidence type="ECO:0000256" key="7">
    <source>
        <dbReference type="ARBA" id="ARBA00023136"/>
    </source>
</evidence>
<keyword evidence="7 8" id="KW-0472">Membrane</keyword>
<dbReference type="AlphaFoldDB" id="A0A099D1B3"/>